<dbReference type="InterPro" id="IPR032710">
    <property type="entry name" value="NTF2-like_dom_sf"/>
</dbReference>
<gene>
    <name evidence="1" type="ORF">HNO84_22625</name>
</gene>
<dbReference type="Proteomes" id="UP000536746">
    <property type="component" value="Unassembled WGS sequence"/>
</dbReference>
<dbReference type="SUPFAM" id="SSF54427">
    <property type="entry name" value="NTF2-like"/>
    <property type="match status" value="1"/>
</dbReference>
<dbReference type="RefSeq" id="WP_175354933.1">
    <property type="nucleotide sequence ID" value="NZ_JABFMT010000042.1"/>
</dbReference>
<dbReference type="EMBL" id="JABFMT010000042">
    <property type="protein sequence ID" value="NUU04410.1"/>
    <property type="molecule type" value="Genomic_DNA"/>
</dbReference>
<evidence type="ECO:0000313" key="1">
    <source>
        <dbReference type="EMBL" id="NUU04410.1"/>
    </source>
</evidence>
<sequence length="196" mass="22066">MLTHKSLLEAYVYAKDKCCPGLIHDIFEPNALLAISVAGETISFPPLVVGAEGIAQTLVTDFGRQFTQCRTYYLADVPTSAGGRIDHFPWLVIMRDQAQGSLRIGRGSYRWLFSPYGKGWRISEMHIRIDRMDVLPDRVGGLRTTLQSFLPYPWLQPTVLDEAFAPLARCNPAFAFVSEFVSTRFERPEQEVIAPV</sequence>
<protein>
    <recommendedName>
        <fullName evidence="3">SnoaL-like domain-containing protein</fullName>
    </recommendedName>
</protein>
<dbReference type="Gene3D" id="3.10.450.50">
    <property type="match status" value="1"/>
</dbReference>
<accession>A0ABX2M219</accession>
<proteinExistence type="predicted"/>
<name>A0ABX2M219_9BURK</name>
<keyword evidence="2" id="KW-1185">Reference proteome</keyword>
<evidence type="ECO:0000313" key="2">
    <source>
        <dbReference type="Proteomes" id="UP000536746"/>
    </source>
</evidence>
<comment type="caution">
    <text evidence="1">The sequence shown here is derived from an EMBL/GenBank/DDBJ whole genome shotgun (WGS) entry which is preliminary data.</text>
</comment>
<evidence type="ECO:0008006" key="3">
    <source>
        <dbReference type="Google" id="ProtNLM"/>
    </source>
</evidence>
<reference evidence="1 2" key="1">
    <citation type="journal article" date="2020" name="Front. Plant Sci.">
        <title>Isolation of Rhizosphere Bacteria That Improve Quality and Water Stress Tolerance in Greenhouse Ornamentals.</title>
        <authorList>
            <person name="Nordstedt N.P."/>
            <person name="Jones M.L."/>
        </authorList>
    </citation>
    <scope>NUCLEOTIDE SEQUENCE [LARGE SCALE GENOMIC DNA]</scope>
    <source>
        <strain evidence="1 2">C6C2</strain>
    </source>
</reference>
<organism evidence="1 2">
    <name type="scientific">Herbaspirillum robiniae</name>
    <dbReference type="NCBI Taxonomy" id="2014887"/>
    <lineage>
        <taxon>Bacteria</taxon>
        <taxon>Pseudomonadati</taxon>
        <taxon>Pseudomonadota</taxon>
        <taxon>Betaproteobacteria</taxon>
        <taxon>Burkholderiales</taxon>
        <taxon>Oxalobacteraceae</taxon>
        <taxon>Herbaspirillum</taxon>
    </lineage>
</organism>